<dbReference type="Proteomes" id="UP000183940">
    <property type="component" value="Unassembled WGS sequence"/>
</dbReference>
<evidence type="ECO:0000256" key="4">
    <source>
        <dbReference type="ARBA" id="ARBA00022777"/>
    </source>
</evidence>
<dbReference type="Pfam" id="PF02518">
    <property type="entry name" value="HATPase_c"/>
    <property type="match status" value="1"/>
</dbReference>
<comment type="caution">
    <text evidence="9">The sequence shown here is derived from an EMBL/GenBank/DDBJ whole genome shotgun (WGS) entry which is preliminary data.</text>
</comment>
<gene>
    <name evidence="9" type="ORF">BI308_05685</name>
</gene>
<dbReference type="SUPFAM" id="SSF55874">
    <property type="entry name" value="ATPase domain of HSP90 chaperone/DNA topoisomerase II/histidine kinase"/>
    <property type="match status" value="1"/>
</dbReference>
<comment type="catalytic activity">
    <reaction evidence="1">
        <text>ATP + protein L-histidine = ADP + protein N-phospho-L-histidine.</text>
        <dbReference type="EC" id="2.7.13.3"/>
    </reaction>
</comment>
<dbReference type="SMART" id="SM00387">
    <property type="entry name" value="HATPase_c"/>
    <property type="match status" value="1"/>
</dbReference>
<keyword evidence="7" id="KW-0472">Membrane</keyword>
<evidence type="ECO:0000256" key="5">
    <source>
        <dbReference type="ARBA" id="ARBA00023012"/>
    </source>
</evidence>
<proteinExistence type="predicted"/>
<organism evidence="9 10">
    <name type="scientific">Roseofilum reptotaenium AO1-A</name>
    <dbReference type="NCBI Taxonomy" id="1925591"/>
    <lineage>
        <taxon>Bacteria</taxon>
        <taxon>Bacillati</taxon>
        <taxon>Cyanobacteriota</taxon>
        <taxon>Cyanophyceae</taxon>
        <taxon>Desertifilales</taxon>
        <taxon>Desertifilaceae</taxon>
        <taxon>Roseofilum</taxon>
    </lineage>
</organism>
<dbReference type="PRINTS" id="PR00344">
    <property type="entry name" value="BCTRLSENSOR"/>
</dbReference>
<evidence type="ECO:0000256" key="2">
    <source>
        <dbReference type="ARBA" id="ARBA00012438"/>
    </source>
</evidence>
<dbReference type="PROSITE" id="PS50109">
    <property type="entry name" value="HIS_KIN"/>
    <property type="match status" value="1"/>
</dbReference>
<dbReference type="CDD" id="cd00082">
    <property type="entry name" value="HisKA"/>
    <property type="match status" value="1"/>
</dbReference>
<dbReference type="InterPro" id="IPR004358">
    <property type="entry name" value="Sig_transdc_His_kin-like_C"/>
</dbReference>
<dbReference type="EC" id="2.7.13.3" evidence="2"/>
<dbReference type="InterPro" id="IPR003661">
    <property type="entry name" value="HisK_dim/P_dom"/>
</dbReference>
<keyword evidence="7" id="KW-0812">Transmembrane</keyword>
<evidence type="ECO:0000256" key="1">
    <source>
        <dbReference type="ARBA" id="ARBA00000085"/>
    </source>
</evidence>
<keyword evidence="7" id="KW-1133">Transmembrane helix</keyword>
<feature type="coiled-coil region" evidence="6">
    <location>
        <begin position="229"/>
        <end position="256"/>
    </location>
</feature>
<dbReference type="GO" id="GO:0000155">
    <property type="term" value="F:phosphorelay sensor kinase activity"/>
    <property type="evidence" value="ECO:0007669"/>
    <property type="project" value="InterPro"/>
</dbReference>
<accession>A0A1L9QV94</accession>
<evidence type="ECO:0000313" key="10">
    <source>
        <dbReference type="Proteomes" id="UP000183940"/>
    </source>
</evidence>
<dbReference type="EMBL" id="MLAW01000006">
    <property type="protein sequence ID" value="OJJ26583.1"/>
    <property type="molecule type" value="Genomic_DNA"/>
</dbReference>
<keyword evidence="10" id="KW-1185">Reference proteome</keyword>
<protein>
    <recommendedName>
        <fullName evidence="2">histidine kinase</fullName>
        <ecNumber evidence="2">2.7.13.3</ecNumber>
    </recommendedName>
</protein>
<dbReference type="InterPro" id="IPR003594">
    <property type="entry name" value="HATPase_dom"/>
</dbReference>
<keyword evidence="4" id="KW-0808">Transferase</keyword>
<dbReference type="InterPro" id="IPR036097">
    <property type="entry name" value="HisK_dim/P_sf"/>
</dbReference>
<keyword evidence="4" id="KW-0418">Kinase</keyword>
<evidence type="ECO:0000313" key="9">
    <source>
        <dbReference type="EMBL" id="OJJ26583.1"/>
    </source>
</evidence>
<sequence>MTYFLDRNRRGIALYRNVPVTALTILSAIFAMILASATWQWERRELRNSLQIQADRLQHSLEQQFSTQQKIRPEQIERLTSSELIQTLLEHSLRGLNLTELEIYFWQGNLKQDLEPVALYKVNERLFINNLEENPPSLVGRGWLCPEFAPPTSSASGQAFRQLRRSRNSVTLPCQRSLKVSDREISWLLIPTAQYIAPDQYWRTWSIIIGSTALITFLSIYLRASQRYMLQIEQLLRKQTEKANTLQETLTELQNTQAMLVHSERMSALGQMLAGIIHEIKNPLHFLGGNLVPLKDYCESLLTLLKLYQEYYPEPVEAIVDYSEESDLEFMMEDFPDLLNSMKVGTERIAQIVQSMRTFSHVDESTMKPVDIHEGLDSTLLILYNRLKAKDYRSEIAIIKEYGEIPKVEGYSGQINQVFLNIIANAIDVLDERSKKQKEQGISLEKGEIKIQTSVAKENQVQIKIVDNGLGMSDEVKAKIFEPFFTTKSADKGTGLGMSISYKIIVDKHSGQLLCQSKIGEGTTFLINLPISRSPSPSKVGSQSLSATQLNMCNYAIVLGAGHGSSPLVTS</sequence>
<name>A0A1L9QV94_9CYAN</name>
<evidence type="ECO:0000256" key="6">
    <source>
        <dbReference type="SAM" id="Coils"/>
    </source>
</evidence>
<dbReference type="SUPFAM" id="SSF47384">
    <property type="entry name" value="Homodimeric domain of signal transducing histidine kinase"/>
    <property type="match status" value="1"/>
</dbReference>
<keyword evidence="5" id="KW-0902">Two-component regulatory system</keyword>
<dbReference type="STRING" id="1925591.BI308_05685"/>
<feature type="transmembrane region" description="Helical" evidence="7">
    <location>
        <begin position="20"/>
        <end position="41"/>
    </location>
</feature>
<dbReference type="Gene3D" id="1.10.287.130">
    <property type="match status" value="1"/>
</dbReference>
<dbReference type="InterPro" id="IPR036890">
    <property type="entry name" value="HATPase_C_sf"/>
</dbReference>
<reference evidence="9" key="1">
    <citation type="submission" date="2016-10" db="EMBL/GenBank/DDBJ databases">
        <title>CRISPR-Cas defence system in Roseofilum reptotaenium: evidence of a bacteriophage-cyanobacterium arms race in the coral black band disease.</title>
        <authorList>
            <person name="Buerger P."/>
            <person name="Wood-Charlson E.M."/>
            <person name="Weynberg K.D."/>
            <person name="Willis B."/>
            <person name="Van Oppen M.J."/>
        </authorList>
    </citation>
    <scope>NUCLEOTIDE SEQUENCE [LARGE SCALE GENOMIC DNA]</scope>
    <source>
        <strain evidence="9">AO1-A</strain>
    </source>
</reference>
<evidence type="ECO:0000259" key="8">
    <source>
        <dbReference type="PROSITE" id="PS50109"/>
    </source>
</evidence>
<dbReference type="Gene3D" id="3.30.565.10">
    <property type="entry name" value="Histidine kinase-like ATPase, C-terminal domain"/>
    <property type="match status" value="1"/>
</dbReference>
<keyword evidence="6" id="KW-0175">Coiled coil</keyword>
<evidence type="ECO:0000256" key="3">
    <source>
        <dbReference type="ARBA" id="ARBA00022553"/>
    </source>
</evidence>
<dbReference type="PANTHER" id="PTHR43065:SF50">
    <property type="entry name" value="HISTIDINE KINASE"/>
    <property type="match status" value="1"/>
</dbReference>
<dbReference type="InterPro" id="IPR005467">
    <property type="entry name" value="His_kinase_dom"/>
</dbReference>
<keyword evidence="3" id="KW-0597">Phosphoprotein</keyword>
<feature type="domain" description="Histidine kinase" evidence="8">
    <location>
        <begin position="275"/>
        <end position="533"/>
    </location>
</feature>
<dbReference type="AlphaFoldDB" id="A0A1L9QV94"/>
<evidence type="ECO:0000256" key="7">
    <source>
        <dbReference type="SAM" id="Phobius"/>
    </source>
</evidence>
<dbReference type="PANTHER" id="PTHR43065">
    <property type="entry name" value="SENSOR HISTIDINE KINASE"/>
    <property type="match status" value="1"/>
</dbReference>